<evidence type="ECO:0000313" key="4">
    <source>
        <dbReference type="EMBL" id="RMO79664.1"/>
    </source>
</evidence>
<accession>A0A3M3YD91</accession>
<sequence>PFVALFLFIFKIQYANRHIDLTLFFRSKSRAWRDVHFLQICNSVVIFISSRLSLTGSHTAITNMPGRDVYMICPMNGVHMTQRKKLSLALWSTLAGITPFAAFAKEHKEGLVEGSSLNILNRNFYINRDHRHGESSPAGSGYSEAWAHGIMGRFESGFTQGTVGVGLDALAMVRTTRSTAARNTTWPVN</sequence>
<protein>
    <submittedName>
        <fullName evidence="4">Outer membrane porin, OprD protein</fullName>
    </submittedName>
</protein>
<dbReference type="InterPro" id="IPR023614">
    <property type="entry name" value="Porin_dom_sf"/>
</dbReference>
<proteinExistence type="inferred from homology"/>
<dbReference type="Proteomes" id="UP000281350">
    <property type="component" value="Unassembled WGS sequence"/>
</dbReference>
<keyword evidence="2" id="KW-0813">Transport</keyword>
<keyword evidence="3" id="KW-0732">Signal</keyword>
<dbReference type="PANTHER" id="PTHR34596:SF2">
    <property type="entry name" value="CHITOPORIN"/>
    <property type="match status" value="1"/>
</dbReference>
<dbReference type="Pfam" id="PF03573">
    <property type="entry name" value="OprD"/>
    <property type="match status" value="1"/>
</dbReference>
<dbReference type="EMBL" id="RBPY01000060">
    <property type="protein sequence ID" value="RMO79664.1"/>
    <property type="molecule type" value="Genomic_DNA"/>
</dbReference>
<comment type="caution">
    <text evidence="4">The sequence shown here is derived from an EMBL/GenBank/DDBJ whole genome shotgun (WGS) entry which is preliminary data.</text>
</comment>
<dbReference type="InterPro" id="IPR005318">
    <property type="entry name" value="OM_porin_bac"/>
</dbReference>
<dbReference type="GO" id="GO:0015288">
    <property type="term" value="F:porin activity"/>
    <property type="evidence" value="ECO:0007669"/>
    <property type="project" value="TreeGrafter"/>
</dbReference>
<dbReference type="AlphaFoldDB" id="A0A3M3YD91"/>
<reference evidence="4 5" key="1">
    <citation type="submission" date="2018-08" db="EMBL/GenBank/DDBJ databases">
        <title>Recombination of ecologically and evolutionarily significant loci maintains genetic cohesion in the Pseudomonas syringae species complex.</title>
        <authorList>
            <person name="Dillon M."/>
            <person name="Thakur S."/>
            <person name="Almeida R.N.D."/>
            <person name="Weir B.S."/>
            <person name="Guttman D.S."/>
        </authorList>
    </citation>
    <scope>NUCLEOTIDE SEQUENCE [LARGE SCALE GENOMIC DNA]</scope>
    <source>
        <strain evidence="4 5">ICMP 2732</strain>
    </source>
</reference>
<gene>
    <name evidence="4" type="ORF">ALQ36_01744</name>
</gene>
<evidence type="ECO:0000256" key="1">
    <source>
        <dbReference type="ARBA" id="ARBA00009075"/>
    </source>
</evidence>
<dbReference type="PANTHER" id="PTHR34596">
    <property type="entry name" value="CHITOPORIN"/>
    <property type="match status" value="1"/>
</dbReference>
<dbReference type="Gene3D" id="2.40.160.10">
    <property type="entry name" value="Porin"/>
    <property type="match status" value="1"/>
</dbReference>
<dbReference type="GO" id="GO:0016020">
    <property type="term" value="C:membrane"/>
    <property type="evidence" value="ECO:0007669"/>
    <property type="project" value="InterPro"/>
</dbReference>
<evidence type="ECO:0000313" key="5">
    <source>
        <dbReference type="Proteomes" id="UP000281350"/>
    </source>
</evidence>
<evidence type="ECO:0000256" key="2">
    <source>
        <dbReference type="ARBA" id="ARBA00022448"/>
    </source>
</evidence>
<organism evidence="4 5">
    <name type="scientific">Pseudomonas syringae pv. primulae</name>
    <dbReference type="NCBI Taxonomy" id="251707"/>
    <lineage>
        <taxon>Bacteria</taxon>
        <taxon>Pseudomonadati</taxon>
        <taxon>Pseudomonadota</taxon>
        <taxon>Gammaproteobacteria</taxon>
        <taxon>Pseudomonadales</taxon>
        <taxon>Pseudomonadaceae</taxon>
        <taxon>Pseudomonas</taxon>
    </lineage>
</organism>
<comment type="similarity">
    <text evidence="1">Belongs to the outer membrane porin (Opr) (TC 1.B.25) family.</text>
</comment>
<name>A0A3M3YD91_9PSED</name>
<evidence type="ECO:0000256" key="3">
    <source>
        <dbReference type="ARBA" id="ARBA00022729"/>
    </source>
</evidence>
<feature type="non-terminal residue" evidence="4">
    <location>
        <position position="1"/>
    </location>
</feature>